<protein>
    <submittedName>
        <fullName evidence="1">Uncharacterized protein</fullName>
    </submittedName>
</protein>
<gene>
    <name evidence="1" type="ORF">S06H3_17108</name>
</gene>
<sequence>MVSDAKQVRNGYGSYERKQFESQGDLEGIHALCQSAGWK</sequence>
<reference evidence="1" key="1">
    <citation type="journal article" date="2014" name="Front. Microbiol.">
        <title>High frequency of phylogenetically diverse reductive dehalogenase-homologous genes in deep subseafloor sedimentary metagenomes.</title>
        <authorList>
            <person name="Kawai M."/>
            <person name="Futagami T."/>
            <person name="Toyoda A."/>
            <person name="Takaki Y."/>
            <person name="Nishi S."/>
            <person name="Hori S."/>
            <person name="Arai W."/>
            <person name="Tsubouchi T."/>
            <person name="Morono Y."/>
            <person name="Uchiyama I."/>
            <person name="Ito T."/>
            <person name="Fujiyama A."/>
            <person name="Inagaki F."/>
            <person name="Takami H."/>
        </authorList>
    </citation>
    <scope>NUCLEOTIDE SEQUENCE</scope>
    <source>
        <strain evidence="1">Expedition CK06-06</strain>
    </source>
</reference>
<organism evidence="1">
    <name type="scientific">marine sediment metagenome</name>
    <dbReference type="NCBI Taxonomy" id="412755"/>
    <lineage>
        <taxon>unclassified sequences</taxon>
        <taxon>metagenomes</taxon>
        <taxon>ecological metagenomes</taxon>
    </lineage>
</organism>
<dbReference type="AlphaFoldDB" id="X1KDG0"/>
<proteinExistence type="predicted"/>
<name>X1KDG0_9ZZZZ</name>
<comment type="caution">
    <text evidence="1">The sequence shown here is derived from an EMBL/GenBank/DDBJ whole genome shotgun (WGS) entry which is preliminary data.</text>
</comment>
<evidence type="ECO:0000313" key="1">
    <source>
        <dbReference type="EMBL" id="GAI04698.1"/>
    </source>
</evidence>
<accession>X1KDG0</accession>
<dbReference type="EMBL" id="BARV01008521">
    <property type="protein sequence ID" value="GAI04698.1"/>
    <property type="molecule type" value="Genomic_DNA"/>
</dbReference>